<evidence type="ECO:0000313" key="2">
    <source>
        <dbReference type="Proteomes" id="UP000253235"/>
    </source>
</evidence>
<gene>
    <name evidence="1" type="ORF">DR871_000300</name>
</gene>
<reference evidence="1 2" key="1">
    <citation type="submission" date="2019-01" db="EMBL/GenBank/DDBJ databases">
        <title>Flavobacterium sp. nov. isolated from arctic soil.</title>
        <authorList>
            <person name="Kim D.-U."/>
        </authorList>
    </citation>
    <scope>NUCLEOTIDE SEQUENCE [LARGE SCALE GENOMIC DNA]</scope>
    <source>
        <strain evidence="1 2">Kopri-42</strain>
    </source>
</reference>
<accession>A0A482U187</accession>
<protein>
    <submittedName>
        <fullName evidence="1">Uncharacterized protein</fullName>
    </submittedName>
</protein>
<dbReference type="Proteomes" id="UP000253235">
    <property type="component" value="Unassembled WGS sequence"/>
</dbReference>
<dbReference type="RefSeq" id="WP_113665364.1">
    <property type="nucleotide sequence ID" value="NZ_QNVY02000001.1"/>
</dbReference>
<dbReference type="AlphaFoldDB" id="A0A482U187"/>
<organism evidence="1 2">
    <name type="scientific">Flavobacterium petrolei</name>
    <dbReference type="NCBI Taxonomy" id="2259594"/>
    <lineage>
        <taxon>Bacteria</taxon>
        <taxon>Pseudomonadati</taxon>
        <taxon>Bacteroidota</taxon>
        <taxon>Flavobacteriia</taxon>
        <taxon>Flavobacteriales</taxon>
        <taxon>Flavobacteriaceae</taxon>
        <taxon>Flavobacterium</taxon>
    </lineage>
</organism>
<proteinExistence type="predicted"/>
<sequence length="70" mass="7955">METDFYSTSRNQRSASAHFYGFVSVCVQQREACDNGVQVGKCCVDTPQLGNNYPIVFWRVFSNVLIIMIL</sequence>
<evidence type="ECO:0000313" key="1">
    <source>
        <dbReference type="EMBL" id="RYJ52530.1"/>
    </source>
</evidence>
<comment type="caution">
    <text evidence="1">The sequence shown here is derived from an EMBL/GenBank/DDBJ whole genome shotgun (WGS) entry which is preliminary data.</text>
</comment>
<name>A0A482U187_9FLAO</name>
<dbReference type="EMBL" id="QNVY02000001">
    <property type="protein sequence ID" value="RYJ52530.1"/>
    <property type="molecule type" value="Genomic_DNA"/>
</dbReference>
<keyword evidence="2" id="KW-1185">Reference proteome</keyword>